<name>A0ABV7DTV2_9RHOB</name>
<feature type="domain" description="YjiS-like" evidence="1">
    <location>
        <begin position="25"/>
        <end position="57"/>
    </location>
</feature>
<proteinExistence type="predicted"/>
<dbReference type="InterPro" id="IPR009506">
    <property type="entry name" value="YjiS-like"/>
</dbReference>
<dbReference type="EMBL" id="JBHRSM010000011">
    <property type="protein sequence ID" value="MFC3085644.1"/>
    <property type="molecule type" value="Genomic_DNA"/>
</dbReference>
<keyword evidence="3" id="KW-1185">Reference proteome</keyword>
<dbReference type="Pfam" id="PF06568">
    <property type="entry name" value="YjiS-like"/>
    <property type="match status" value="1"/>
</dbReference>
<comment type="caution">
    <text evidence="2">The sequence shown here is derived from an EMBL/GenBank/DDBJ whole genome shotgun (WGS) entry which is preliminary data.</text>
</comment>
<accession>A0ABV7DTV2</accession>
<evidence type="ECO:0000259" key="1">
    <source>
        <dbReference type="Pfam" id="PF06568"/>
    </source>
</evidence>
<dbReference type="Proteomes" id="UP001595445">
    <property type="component" value="Unassembled WGS sequence"/>
</dbReference>
<dbReference type="RefSeq" id="WP_197641912.1">
    <property type="nucleotide sequence ID" value="NZ_JAEACP010000002.1"/>
</dbReference>
<gene>
    <name evidence="2" type="ORF">ACFOD6_06230</name>
</gene>
<reference evidence="3" key="1">
    <citation type="journal article" date="2019" name="Int. J. Syst. Evol. Microbiol.">
        <title>The Global Catalogue of Microorganisms (GCM) 10K type strain sequencing project: providing services to taxonomists for standard genome sequencing and annotation.</title>
        <authorList>
            <consortium name="The Broad Institute Genomics Platform"/>
            <consortium name="The Broad Institute Genome Sequencing Center for Infectious Disease"/>
            <person name="Wu L."/>
            <person name="Ma J."/>
        </authorList>
    </citation>
    <scope>NUCLEOTIDE SEQUENCE [LARGE SCALE GENOMIC DNA]</scope>
    <source>
        <strain evidence="3">KCTC 62102</strain>
    </source>
</reference>
<evidence type="ECO:0000313" key="3">
    <source>
        <dbReference type="Proteomes" id="UP001595445"/>
    </source>
</evidence>
<protein>
    <submittedName>
        <fullName evidence="2">DUF1127 domain-containing protein</fullName>
    </submittedName>
</protein>
<evidence type="ECO:0000313" key="2">
    <source>
        <dbReference type="EMBL" id="MFC3085644.1"/>
    </source>
</evidence>
<sequence length="71" mass="7742">MAYVNSTRVAQKGLLDRLADLKDRVLAAIQARRLYAQTVAELNALSDRDLADLGISRLGIVEVAREAAFGK</sequence>
<organism evidence="2 3">
    <name type="scientific">Tabrizicola soli</name>
    <dbReference type="NCBI Taxonomy" id="2185115"/>
    <lineage>
        <taxon>Bacteria</taxon>
        <taxon>Pseudomonadati</taxon>
        <taxon>Pseudomonadota</taxon>
        <taxon>Alphaproteobacteria</taxon>
        <taxon>Rhodobacterales</taxon>
        <taxon>Paracoccaceae</taxon>
        <taxon>Tabrizicola</taxon>
    </lineage>
</organism>